<reference evidence="6" key="1">
    <citation type="submission" date="2018-06" db="EMBL/GenBank/DDBJ databases">
        <title>Genomic Encyclopedia of Type Strains, Phase IV (KMG-V): Genome sequencing to study the core and pangenomes of soil and plant-associated prokaryotes.</title>
        <authorList>
            <person name="Whitman W."/>
        </authorList>
    </citation>
    <scope>NUCLEOTIDE SEQUENCE [LARGE SCALE GENOMIC DNA]</scope>
    <source>
        <strain evidence="6">MLR2-44</strain>
    </source>
</reference>
<dbReference type="PANTHER" id="PTHR30346:SF28">
    <property type="entry name" value="HTH-TYPE TRANSCRIPTIONAL REGULATOR CYNR"/>
    <property type="match status" value="1"/>
</dbReference>
<gene>
    <name evidence="6" type="ORF">C7416_101207</name>
</gene>
<protein>
    <submittedName>
        <fullName evidence="6">Regulatory helix-turn-helix LysR family protein</fullName>
    </submittedName>
</protein>
<feature type="domain" description="HTH lysR-type" evidence="5">
    <location>
        <begin position="17"/>
        <end position="69"/>
    </location>
</feature>
<evidence type="ECO:0000256" key="2">
    <source>
        <dbReference type="ARBA" id="ARBA00023015"/>
    </source>
</evidence>
<evidence type="ECO:0000256" key="4">
    <source>
        <dbReference type="ARBA" id="ARBA00023163"/>
    </source>
</evidence>
<evidence type="ECO:0000313" key="7">
    <source>
        <dbReference type="Proteomes" id="UP000249638"/>
    </source>
</evidence>
<dbReference type="PROSITE" id="PS50931">
    <property type="entry name" value="HTH_LYSR"/>
    <property type="match status" value="1"/>
</dbReference>
<dbReference type="InterPro" id="IPR036390">
    <property type="entry name" value="WH_DNA-bd_sf"/>
</dbReference>
<dbReference type="Pfam" id="PF00126">
    <property type="entry name" value="HTH_1"/>
    <property type="match status" value="1"/>
</dbReference>
<dbReference type="Proteomes" id="UP000249638">
    <property type="component" value="Unassembled WGS sequence"/>
</dbReference>
<dbReference type="AlphaFoldDB" id="A0A2W7Q619"/>
<evidence type="ECO:0000256" key="1">
    <source>
        <dbReference type="ARBA" id="ARBA00009437"/>
    </source>
</evidence>
<keyword evidence="2" id="KW-0805">Transcription regulation</keyword>
<organism evidence="6 7">
    <name type="scientific">Cupriavidus phytorum</name>
    <dbReference type="NCBI Taxonomy" id="3024399"/>
    <lineage>
        <taxon>Bacteria</taxon>
        <taxon>Pseudomonadati</taxon>
        <taxon>Pseudomonadota</taxon>
        <taxon>Betaproteobacteria</taxon>
        <taxon>Burkholderiales</taxon>
        <taxon>Burkholderiaceae</taxon>
        <taxon>Cupriavidus</taxon>
    </lineage>
</organism>
<evidence type="ECO:0000259" key="5">
    <source>
        <dbReference type="PROSITE" id="PS50931"/>
    </source>
</evidence>
<evidence type="ECO:0000313" key="6">
    <source>
        <dbReference type="EMBL" id="PZX33925.1"/>
    </source>
</evidence>
<comment type="caution">
    <text evidence="6">The sequence shown here is derived from an EMBL/GenBank/DDBJ whole genome shotgun (WGS) entry which is preliminary data.</text>
</comment>
<accession>A0A2W7Q619</accession>
<dbReference type="InterPro" id="IPR000847">
    <property type="entry name" value="LysR_HTH_N"/>
</dbReference>
<keyword evidence="4" id="KW-0804">Transcription</keyword>
<keyword evidence="7" id="KW-1185">Reference proteome</keyword>
<evidence type="ECO:0000256" key="3">
    <source>
        <dbReference type="ARBA" id="ARBA00023125"/>
    </source>
</evidence>
<proteinExistence type="inferred from homology"/>
<dbReference type="SUPFAM" id="SSF46785">
    <property type="entry name" value="Winged helix' DNA-binding domain"/>
    <property type="match status" value="1"/>
</dbReference>
<dbReference type="GO" id="GO:0003700">
    <property type="term" value="F:DNA-binding transcription factor activity"/>
    <property type="evidence" value="ECO:0007669"/>
    <property type="project" value="InterPro"/>
</dbReference>
<name>A0A2W7Q619_9BURK</name>
<dbReference type="GO" id="GO:0003677">
    <property type="term" value="F:DNA binding"/>
    <property type="evidence" value="ECO:0007669"/>
    <property type="project" value="UniProtKB-KW"/>
</dbReference>
<sequence>MGMAYRLINRRVSFLSLRVFVALMQHRDAGRAAQALGIQPQRLHYQLRQLEAALGMPLFQPCGTRWLPTAAGFNALPKIRAMLEIWEQVQASTRAHRRAEAERQRERCPVRVGAAFWVRQATM</sequence>
<dbReference type="InterPro" id="IPR036388">
    <property type="entry name" value="WH-like_DNA-bd_sf"/>
</dbReference>
<dbReference type="Gene3D" id="1.10.10.10">
    <property type="entry name" value="Winged helix-like DNA-binding domain superfamily/Winged helix DNA-binding domain"/>
    <property type="match status" value="1"/>
</dbReference>
<comment type="similarity">
    <text evidence="1">Belongs to the LysR transcriptional regulatory family.</text>
</comment>
<dbReference type="GO" id="GO:0032993">
    <property type="term" value="C:protein-DNA complex"/>
    <property type="evidence" value="ECO:0007669"/>
    <property type="project" value="TreeGrafter"/>
</dbReference>
<dbReference type="EMBL" id="QKZN01000001">
    <property type="protein sequence ID" value="PZX33925.1"/>
    <property type="molecule type" value="Genomic_DNA"/>
</dbReference>
<dbReference type="PANTHER" id="PTHR30346">
    <property type="entry name" value="TRANSCRIPTIONAL DUAL REGULATOR HCAR-RELATED"/>
    <property type="match status" value="1"/>
</dbReference>
<keyword evidence="3" id="KW-0238">DNA-binding</keyword>